<comment type="caution">
    <text evidence="7">The sequence shown here is derived from an EMBL/GenBank/DDBJ whole genome shotgun (WGS) entry which is preliminary data.</text>
</comment>
<dbReference type="OrthoDB" id="2864264at2"/>
<dbReference type="STRING" id="681398.PJIAN_3538"/>
<feature type="transmembrane region" description="Helical" evidence="6">
    <location>
        <begin position="188"/>
        <end position="210"/>
    </location>
</feature>
<accession>A0A171A1S4</accession>
<feature type="transmembrane region" description="Helical" evidence="6">
    <location>
        <begin position="143"/>
        <end position="168"/>
    </location>
</feature>
<evidence type="ECO:0000256" key="4">
    <source>
        <dbReference type="ARBA" id="ARBA00022989"/>
    </source>
</evidence>
<evidence type="ECO:0000313" key="8">
    <source>
        <dbReference type="Proteomes" id="UP000076586"/>
    </source>
</evidence>
<gene>
    <name evidence="7" type="ORF">PJIAN_3538</name>
</gene>
<dbReference type="NCBIfam" id="NF041503">
    <property type="entry name" value="WZX_like"/>
    <property type="match status" value="1"/>
</dbReference>
<evidence type="ECO:0000256" key="5">
    <source>
        <dbReference type="ARBA" id="ARBA00023136"/>
    </source>
</evidence>
<feature type="transmembrane region" description="Helical" evidence="6">
    <location>
        <begin position="290"/>
        <end position="306"/>
    </location>
</feature>
<reference evidence="8" key="1">
    <citation type="submission" date="2016-04" db="EMBL/GenBank/DDBJ databases">
        <title>Draft genome sequence of Paludibacter jiangxiensis strain NM7.</title>
        <authorList>
            <person name="Qiu Y."/>
            <person name="Matsuura N."/>
            <person name="Ohashi A."/>
            <person name="Tourlousse M.D."/>
            <person name="Sekiguchi Y."/>
        </authorList>
    </citation>
    <scope>NUCLEOTIDE SEQUENCE [LARGE SCALE GENOMIC DNA]</scope>
    <source>
        <strain evidence="8">NM7</strain>
    </source>
</reference>
<sequence>MEQIGRKDVIWNFAGTFMRIASGLLVLPLVLHLLPSKEVGLWNIFLTIGGLAALLDFGFSNAFSRNITYVFSGAKELKSEGYVTVAENDKSIDYGLLRSLIAAMRRYYAIIAGIFLLVFFVASPFYLPYIFEKNNYQGNITTVWIAWIVYGILVAYQLYTYYYSSLLLGRGFVKKYQQIVIIGHGSRILSSVIMLLLGFGLISLVFGQLISDVVNRILCYSTFYDKETKQQMACSNKKSVKEIMAVMTPNALKVGVTVIRGFLMYQGILLMAPLYLSLTVIGEFGTTRQFIELISSIGMIVFNTYFPKMTHYRVTGDMESLKRLWLKSNTFLLFFYIIAGTGFVVIGPYFMALIHSKTNFLASGLIVIYLIISYMEVNSGMSTAFLTIKNEVPFFKSNLISGFLAFIAVFLLLQFSTLGVASIILGIGLSQLVYQYWKWPLVVKKDLQLTAGNYFGFIGNVIKHGWK</sequence>
<evidence type="ECO:0000256" key="2">
    <source>
        <dbReference type="ARBA" id="ARBA00022475"/>
    </source>
</evidence>
<keyword evidence="8" id="KW-1185">Reference proteome</keyword>
<keyword evidence="4 6" id="KW-1133">Transmembrane helix</keyword>
<feature type="transmembrane region" description="Helical" evidence="6">
    <location>
        <begin position="40"/>
        <end position="59"/>
    </location>
</feature>
<dbReference type="EMBL" id="BDCR01000003">
    <property type="protein sequence ID" value="GAT63222.1"/>
    <property type="molecule type" value="Genomic_DNA"/>
</dbReference>
<dbReference type="GO" id="GO:0005886">
    <property type="term" value="C:plasma membrane"/>
    <property type="evidence" value="ECO:0007669"/>
    <property type="project" value="UniProtKB-SubCell"/>
</dbReference>
<evidence type="ECO:0000256" key="6">
    <source>
        <dbReference type="SAM" id="Phobius"/>
    </source>
</evidence>
<dbReference type="PANTHER" id="PTHR30250:SF26">
    <property type="entry name" value="PSMA PROTEIN"/>
    <property type="match status" value="1"/>
</dbReference>
<dbReference type="InterPro" id="IPR048122">
    <property type="entry name" value="WZX-like"/>
</dbReference>
<feature type="transmembrane region" description="Helical" evidence="6">
    <location>
        <begin position="257"/>
        <end position="278"/>
    </location>
</feature>
<protein>
    <submittedName>
        <fullName evidence="7">Membrane protein</fullName>
    </submittedName>
</protein>
<evidence type="ECO:0000256" key="1">
    <source>
        <dbReference type="ARBA" id="ARBA00004651"/>
    </source>
</evidence>
<evidence type="ECO:0000313" key="7">
    <source>
        <dbReference type="EMBL" id="GAT63222.1"/>
    </source>
</evidence>
<comment type="subcellular location">
    <subcellularLocation>
        <location evidence="1">Cell membrane</location>
        <topology evidence="1">Multi-pass membrane protein</topology>
    </subcellularLocation>
</comment>
<feature type="transmembrane region" description="Helical" evidence="6">
    <location>
        <begin position="331"/>
        <end position="351"/>
    </location>
</feature>
<proteinExistence type="predicted"/>
<feature type="transmembrane region" description="Helical" evidence="6">
    <location>
        <begin position="107"/>
        <end position="131"/>
    </location>
</feature>
<dbReference type="PANTHER" id="PTHR30250">
    <property type="entry name" value="PST FAMILY PREDICTED COLANIC ACID TRANSPORTER"/>
    <property type="match status" value="1"/>
</dbReference>
<dbReference type="InterPro" id="IPR050833">
    <property type="entry name" value="Poly_Biosynth_Transport"/>
</dbReference>
<evidence type="ECO:0000256" key="3">
    <source>
        <dbReference type="ARBA" id="ARBA00022692"/>
    </source>
</evidence>
<keyword evidence="5 6" id="KW-0472">Membrane</keyword>
<dbReference type="AlphaFoldDB" id="A0A171A1S4"/>
<keyword evidence="2" id="KW-1003">Cell membrane</keyword>
<reference evidence="8" key="2">
    <citation type="journal article" date="2017" name="Genome Announc.">
        <title>Draft genome sequence of Paludibacter jiangxiensis NM7(T), a propionate-producing fermentative bacterium.</title>
        <authorList>
            <person name="Qiu Y.-L."/>
            <person name="Tourlousse D.M."/>
            <person name="Matsuura N."/>
            <person name="Ohashi A."/>
            <person name="Sekiguchi Y."/>
        </authorList>
    </citation>
    <scope>NUCLEOTIDE SEQUENCE [LARGE SCALE GENOMIC DNA]</scope>
    <source>
        <strain evidence="8">NM7</strain>
    </source>
</reference>
<keyword evidence="3 6" id="KW-0812">Transmembrane</keyword>
<dbReference type="RefSeq" id="WP_068704191.1">
    <property type="nucleotide sequence ID" value="NZ_BDCR01000003.1"/>
</dbReference>
<name>A0A171A1S4_9BACT</name>
<dbReference type="Proteomes" id="UP000076586">
    <property type="component" value="Unassembled WGS sequence"/>
</dbReference>
<feature type="transmembrane region" description="Helical" evidence="6">
    <location>
        <begin position="9"/>
        <end position="34"/>
    </location>
</feature>
<organism evidence="7 8">
    <name type="scientific">Paludibacter jiangxiensis</name>
    <dbReference type="NCBI Taxonomy" id="681398"/>
    <lineage>
        <taxon>Bacteria</taxon>
        <taxon>Pseudomonadati</taxon>
        <taxon>Bacteroidota</taxon>
        <taxon>Bacteroidia</taxon>
        <taxon>Bacteroidales</taxon>
        <taxon>Paludibacteraceae</taxon>
        <taxon>Paludibacter</taxon>
    </lineage>
</organism>